<dbReference type="GO" id="GO:0015648">
    <property type="term" value="F:lipid-linked peptidoglycan transporter activity"/>
    <property type="evidence" value="ECO:0007669"/>
    <property type="project" value="TreeGrafter"/>
</dbReference>
<feature type="transmembrane region" description="Helical" evidence="6">
    <location>
        <begin position="393"/>
        <end position="414"/>
    </location>
</feature>
<evidence type="ECO:0000256" key="2">
    <source>
        <dbReference type="ARBA" id="ARBA00022692"/>
    </source>
</evidence>
<evidence type="ECO:0000256" key="5">
    <source>
        <dbReference type="ARBA" id="ARBA00023136"/>
    </source>
</evidence>
<keyword evidence="5 6" id="KW-0472">Membrane</keyword>
<dbReference type="GO" id="GO:0051301">
    <property type="term" value="P:cell division"/>
    <property type="evidence" value="ECO:0007669"/>
    <property type="project" value="InterPro"/>
</dbReference>
<feature type="transmembrane region" description="Helical" evidence="6">
    <location>
        <begin position="243"/>
        <end position="262"/>
    </location>
</feature>
<evidence type="ECO:0000256" key="3">
    <source>
        <dbReference type="ARBA" id="ARBA00022960"/>
    </source>
</evidence>
<accession>C4V0Q5</accession>
<keyword evidence="4 6" id="KW-1133">Transmembrane helix</keyword>
<feature type="transmembrane region" description="Helical" evidence="6">
    <location>
        <begin position="196"/>
        <end position="214"/>
    </location>
</feature>
<feature type="transmembrane region" description="Helical" evidence="6">
    <location>
        <begin position="67"/>
        <end position="83"/>
    </location>
</feature>
<feature type="transmembrane region" description="Helical" evidence="6">
    <location>
        <begin position="327"/>
        <end position="347"/>
    </location>
</feature>
<dbReference type="OrthoDB" id="9812661at2"/>
<feature type="transmembrane region" description="Helical" evidence="6">
    <location>
        <begin position="95"/>
        <end position="112"/>
    </location>
</feature>
<organism evidence="7 8">
    <name type="scientific">Selenomonas flueggei ATCC 43531</name>
    <dbReference type="NCBI Taxonomy" id="638302"/>
    <lineage>
        <taxon>Bacteria</taxon>
        <taxon>Bacillati</taxon>
        <taxon>Bacillota</taxon>
        <taxon>Negativicutes</taxon>
        <taxon>Selenomonadales</taxon>
        <taxon>Selenomonadaceae</taxon>
        <taxon>Selenomonas</taxon>
    </lineage>
</organism>
<sequence>MMHKLRFAPLGILLCGLGILLLEHGAGQPGWHFDWQTDLPYLPYLGILLLCGTVSFFLAARRRLDRVPLMLAYVLLSVGLAEIARLKPDLFTAQLRWASIGIILWMTVILMWDRLARMFSYPYLLGAATTIVLLLPLLFGVSIGGNKNWLAFGAFSVQPSEFGKILLVFFLSAYLADHHAVLTLPARRVAFLHLPPVRFIAPLIALWGLSVLMFVIAHDLGAALFFFGMAVVMTYMGTGRKSYVFLAGVFILAAAALSYMLFGHVRVRFDIWMHPWADPNGMSYQIVQALFAIGSGGVWGTGFAEGHPGLIPEVHTDFIFAAIAEEFGLIGAAAVLLAYALIFWRGVHIAMCQLRVERALAAAGAATALLLQAFIIIAGVTKLLPLTGITLPFVSYGGSSMAASFVFLGILTALSAPRKEAAP</sequence>
<keyword evidence="8" id="KW-1185">Reference proteome</keyword>
<keyword evidence="2 6" id="KW-0812">Transmembrane</keyword>
<evidence type="ECO:0000313" key="7">
    <source>
        <dbReference type="EMBL" id="EEQ49584.1"/>
    </source>
</evidence>
<name>C4V0Q5_9FIRM</name>
<proteinExistence type="predicted"/>
<dbReference type="eggNOG" id="COG0772">
    <property type="taxonomic scope" value="Bacteria"/>
</dbReference>
<dbReference type="GO" id="GO:0008360">
    <property type="term" value="P:regulation of cell shape"/>
    <property type="evidence" value="ECO:0007669"/>
    <property type="project" value="UniProtKB-KW"/>
</dbReference>
<feature type="transmembrane region" description="Helical" evidence="6">
    <location>
        <begin position="359"/>
        <end position="381"/>
    </location>
</feature>
<comment type="caution">
    <text evidence="7">The sequence shown here is derived from an EMBL/GenBank/DDBJ whole genome shotgun (WGS) entry which is preliminary data.</text>
</comment>
<dbReference type="Pfam" id="PF01098">
    <property type="entry name" value="FTSW_RODA_SPOVE"/>
    <property type="match status" value="1"/>
</dbReference>
<dbReference type="GO" id="GO:0005886">
    <property type="term" value="C:plasma membrane"/>
    <property type="evidence" value="ECO:0007669"/>
    <property type="project" value="TreeGrafter"/>
</dbReference>
<dbReference type="HOGENOM" id="CLU_029243_3_0_9"/>
<evidence type="ECO:0000313" key="8">
    <source>
        <dbReference type="Proteomes" id="UP000005309"/>
    </source>
</evidence>
<reference evidence="7 8" key="1">
    <citation type="submission" date="2009-04" db="EMBL/GenBank/DDBJ databases">
        <authorList>
            <person name="Qin X."/>
            <person name="Bachman B."/>
            <person name="Battles P."/>
            <person name="Bell A."/>
            <person name="Bess C."/>
            <person name="Bickham C."/>
            <person name="Chaboub L."/>
            <person name="Chen D."/>
            <person name="Coyle M."/>
            <person name="Deiros D.R."/>
            <person name="Dinh H."/>
            <person name="Forbes L."/>
            <person name="Fowler G."/>
            <person name="Francisco L."/>
            <person name="Fu Q."/>
            <person name="Gubbala S."/>
            <person name="Hale W."/>
            <person name="Han Y."/>
            <person name="Hemphill L."/>
            <person name="Highlander S.K."/>
            <person name="Hirani K."/>
            <person name="Hogues M."/>
            <person name="Jackson L."/>
            <person name="Jakkamsetti A."/>
            <person name="Javaid M."/>
            <person name="Jiang H."/>
            <person name="Korchina V."/>
            <person name="Kovar C."/>
            <person name="Lara F."/>
            <person name="Lee S."/>
            <person name="Mata R."/>
            <person name="Mathew T."/>
            <person name="Moen C."/>
            <person name="Morales K."/>
            <person name="Munidasa M."/>
            <person name="Nazareth L."/>
            <person name="Ngo R."/>
            <person name="Nguyen L."/>
            <person name="Okwuonu G."/>
            <person name="Ongeri F."/>
            <person name="Patil S."/>
            <person name="Petrosino J."/>
            <person name="Pham C."/>
            <person name="Pham P."/>
            <person name="Pu L.-L."/>
            <person name="Puazo M."/>
            <person name="Raj R."/>
            <person name="Reid J."/>
            <person name="Rouhana J."/>
            <person name="Saada N."/>
            <person name="Shang Y."/>
            <person name="Simmons D."/>
            <person name="Thornton R."/>
            <person name="Warren J."/>
            <person name="Weissenberger G."/>
            <person name="Zhang J."/>
            <person name="Zhang L."/>
            <person name="Zhou C."/>
            <person name="Zhu D."/>
            <person name="Muzny D."/>
            <person name="Worley K."/>
            <person name="Gibbs R."/>
        </authorList>
    </citation>
    <scope>NUCLEOTIDE SEQUENCE [LARGE SCALE GENOMIC DNA]</scope>
    <source>
        <strain evidence="7 8">ATCC 43531</strain>
    </source>
</reference>
<dbReference type="EMBL" id="ACLA01000002">
    <property type="protein sequence ID" value="EEQ49584.1"/>
    <property type="molecule type" value="Genomic_DNA"/>
</dbReference>
<dbReference type="RefSeq" id="WP_006691407.1">
    <property type="nucleotide sequence ID" value="NZ_GG694010.1"/>
</dbReference>
<evidence type="ECO:0000256" key="1">
    <source>
        <dbReference type="ARBA" id="ARBA00004141"/>
    </source>
</evidence>
<feature type="transmembrane region" description="Helical" evidence="6">
    <location>
        <begin position="41"/>
        <end position="60"/>
    </location>
</feature>
<dbReference type="PANTHER" id="PTHR30474">
    <property type="entry name" value="CELL CYCLE PROTEIN"/>
    <property type="match status" value="1"/>
</dbReference>
<comment type="subcellular location">
    <subcellularLocation>
        <location evidence="1">Membrane</location>
        <topology evidence="1">Multi-pass membrane protein</topology>
    </subcellularLocation>
</comment>
<gene>
    <name evidence="7" type="primary">spoVE2</name>
    <name evidence="7" type="ORF">HMPREF0908_0166</name>
</gene>
<evidence type="ECO:0000256" key="4">
    <source>
        <dbReference type="ARBA" id="ARBA00022989"/>
    </source>
</evidence>
<dbReference type="AlphaFoldDB" id="C4V0Q5"/>
<dbReference type="PANTHER" id="PTHR30474:SF3">
    <property type="entry name" value="PEPTIDOGLYCAN GLYCOSYLTRANSFERASE RODA"/>
    <property type="match status" value="1"/>
</dbReference>
<keyword evidence="3" id="KW-0133">Cell shape</keyword>
<dbReference type="InterPro" id="IPR001182">
    <property type="entry name" value="FtsW/RodA"/>
</dbReference>
<feature type="transmembrane region" description="Helical" evidence="6">
    <location>
        <begin position="124"/>
        <end position="145"/>
    </location>
</feature>
<dbReference type="Proteomes" id="UP000005309">
    <property type="component" value="Unassembled WGS sequence"/>
</dbReference>
<dbReference type="STRING" id="638302.HMPREF0908_0166"/>
<feature type="transmembrane region" description="Helical" evidence="6">
    <location>
        <begin position="165"/>
        <end position="184"/>
    </location>
</feature>
<protein>
    <submittedName>
        <fullName evidence="7">Cell cycle protein, FtsW/RodA/SpoVE family</fullName>
    </submittedName>
</protein>
<evidence type="ECO:0000256" key="6">
    <source>
        <dbReference type="SAM" id="Phobius"/>
    </source>
</evidence>
<dbReference type="GO" id="GO:0032153">
    <property type="term" value="C:cell division site"/>
    <property type="evidence" value="ECO:0007669"/>
    <property type="project" value="TreeGrafter"/>
</dbReference>